<dbReference type="RefSeq" id="XP_001879920.1">
    <property type="nucleotide sequence ID" value="XM_001879885.1"/>
</dbReference>
<reference evidence="2 3" key="1">
    <citation type="journal article" date="2008" name="Nature">
        <title>The genome of Laccaria bicolor provides insights into mycorrhizal symbiosis.</title>
        <authorList>
            <person name="Martin F."/>
            <person name="Aerts A."/>
            <person name="Ahren D."/>
            <person name="Brun A."/>
            <person name="Danchin E.G.J."/>
            <person name="Duchaussoy F."/>
            <person name="Gibon J."/>
            <person name="Kohler A."/>
            <person name="Lindquist E."/>
            <person name="Pereda V."/>
            <person name="Salamov A."/>
            <person name="Shapiro H.J."/>
            <person name="Wuyts J."/>
            <person name="Blaudez D."/>
            <person name="Buee M."/>
            <person name="Brokstein P."/>
            <person name="Canbaeck B."/>
            <person name="Cohen D."/>
            <person name="Courty P.E."/>
            <person name="Coutinho P.M."/>
            <person name="Delaruelle C."/>
            <person name="Detter J.C."/>
            <person name="Deveau A."/>
            <person name="DiFazio S."/>
            <person name="Duplessis S."/>
            <person name="Fraissinet-Tachet L."/>
            <person name="Lucic E."/>
            <person name="Frey-Klett P."/>
            <person name="Fourrey C."/>
            <person name="Feussner I."/>
            <person name="Gay G."/>
            <person name="Grimwood J."/>
            <person name="Hoegger P.J."/>
            <person name="Jain P."/>
            <person name="Kilaru S."/>
            <person name="Labbe J."/>
            <person name="Lin Y.C."/>
            <person name="Legue V."/>
            <person name="Le Tacon F."/>
            <person name="Marmeisse R."/>
            <person name="Melayah D."/>
            <person name="Montanini B."/>
            <person name="Muratet M."/>
            <person name="Nehls U."/>
            <person name="Niculita-Hirzel H."/>
            <person name="Oudot-Le Secq M.P."/>
            <person name="Peter M."/>
            <person name="Quesneville H."/>
            <person name="Rajashekar B."/>
            <person name="Reich M."/>
            <person name="Rouhier N."/>
            <person name="Schmutz J."/>
            <person name="Yin T."/>
            <person name="Chalot M."/>
            <person name="Henrissat B."/>
            <person name="Kuees U."/>
            <person name="Lucas S."/>
            <person name="Van de Peer Y."/>
            <person name="Podila G.K."/>
            <person name="Polle A."/>
            <person name="Pukkila P.J."/>
            <person name="Richardson P.M."/>
            <person name="Rouze P."/>
            <person name="Sanders I.R."/>
            <person name="Stajich J.E."/>
            <person name="Tunlid A."/>
            <person name="Tuskan G."/>
            <person name="Grigoriev I.V."/>
        </authorList>
    </citation>
    <scope>NUCLEOTIDE SEQUENCE [LARGE SCALE GENOMIC DNA]</scope>
    <source>
        <strain evidence="3">S238N-H82 / ATCC MYA-4686</strain>
    </source>
</reference>
<dbReference type="KEGG" id="lbc:LACBIDRAFT_318761"/>
<keyword evidence="3" id="KW-1185">Reference proteome</keyword>
<organism evidence="3">
    <name type="scientific">Laccaria bicolor (strain S238N-H82 / ATCC MYA-4686)</name>
    <name type="common">Bicoloured deceiver</name>
    <name type="synonym">Laccaria laccata var. bicolor</name>
    <dbReference type="NCBI Taxonomy" id="486041"/>
    <lineage>
        <taxon>Eukaryota</taxon>
        <taxon>Fungi</taxon>
        <taxon>Dikarya</taxon>
        <taxon>Basidiomycota</taxon>
        <taxon>Agaricomycotina</taxon>
        <taxon>Agaricomycetes</taxon>
        <taxon>Agaricomycetidae</taxon>
        <taxon>Agaricales</taxon>
        <taxon>Agaricineae</taxon>
        <taxon>Hydnangiaceae</taxon>
        <taxon>Laccaria</taxon>
    </lineage>
</organism>
<feature type="compositionally biased region" description="Low complexity" evidence="1">
    <location>
        <begin position="12"/>
        <end position="34"/>
    </location>
</feature>
<dbReference type="AlphaFoldDB" id="B0D711"/>
<dbReference type="Proteomes" id="UP000001194">
    <property type="component" value="Unassembled WGS sequence"/>
</dbReference>
<dbReference type="InParanoid" id="B0D711"/>
<dbReference type="GeneID" id="6075405"/>
<feature type="compositionally biased region" description="Polar residues" evidence="1">
    <location>
        <begin position="62"/>
        <end position="72"/>
    </location>
</feature>
<gene>
    <name evidence="2" type="ORF">LACBIDRAFT_318761</name>
</gene>
<accession>B0D711</accession>
<protein>
    <submittedName>
        <fullName evidence="2">Predicted protein</fullName>
    </submittedName>
</protein>
<evidence type="ECO:0000256" key="1">
    <source>
        <dbReference type="SAM" id="MobiDB-lite"/>
    </source>
</evidence>
<evidence type="ECO:0000313" key="2">
    <source>
        <dbReference type="EMBL" id="EDR09571.1"/>
    </source>
</evidence>
<evidence type="ECO:0000313" key="3">
    <source>
        <dbReference type="Proteomes" id="UP000001194"/>
    </source>
</evidence>
<proteinExistence type="predicted"/>
<dbReference type="EMBL" id="DS547099">
    <property type="protein sequence ID" value="EDR09571.1"/>
    <property type="molecule type" value="Genomic_DNA"/>
</dbReference>
<feature type="compositionally biased region" description="Basic and acidic residues" evidence="1">
    <location>
        <begin position="40"/>
        <end position="49"/>
    </location>
</feature>
<dbReference type="OrthoDB" id="3122155at2759"/>
<name>B0D711_LACBS</name>
<feature type="region of interest" description="Disordered" evidence="1">
    <location>
        <begin position="1"/>
        <end position="95"/>
    </location>
</feature>
<dbReference type="HOGENOM" id="CLU_2373144_0_0_1"/>
<sequence>MLRNLQTETSLKRYLSSRLRTRLPTSPTFTTSPTAASISRKHETTRSDDTLPSPLRHKIASASVNDLPTTSEAWHLEPNSHGKGGLKNTLDSRGD</sequence>